<reference evidence="2 3" key="1">
    <citation type="journal article" date="2020" name="Fungal Divers.">
        <title>Resolving the Mortierellaceae phylogeny through synthesis of multi-gene phylogenetics and phylogenomics.</title>
        <authorList>
            <person name="Vandepol N."/>
            <person name="Liber J."/>
            <person name="Desiro A."/>
            <person name="Na H."/>
            <person name="Kennedy M."/>
            <person name="Barry K."/>
            <person name="Grigoriev I.V."/>
            <person name="Miller A.N."/>
            <person name="O'Donnell K."/>
            <person name="Stajich J.E."/>
            <person name="Bonito G."/>
        </authorList>
    </citation>
    <scope>NUCLEOTIDE SEQUENCE [LARGE SCALE GENOMIC DNA]</scope>
    <source>
        <strain evidence="2 3">AD045</strain>
    </source>
</reference>
<feature type="compositionally biased region" description="Acidic residues" evidence="1">
    <location>
        <begin position="297"/>
        <end position="313"/>
    </location>
</feature>
<evidence type="ECO:0000313" key="3">
    <source>
        <dbReference type="Proteomes" id="UP001194696"/>
    </source>
</evidence>
<gene>
    <name evidence="2" type="ORF">BGZ96_000705</name>
</gene>
<evidence type="ECO:0008006" key="4">
    <source>
        <dbReference type="Google" id="ProtNLM"/>
    </source>
</evidence>
<evidence type="ECO:0000256" key="1">
    <source>
        <dbReference type="SAM" id="MobiDB-lite"/>
    </source>
</evidence>
<feature type="region of interest" description="Disordered" evidence="1">
    <location>
        <begin position="98"/>
        <end position="205"/>
    </location>
</feature>
<accession>A0ABQ7KB26</accession>
<feature type="compositionally biased region" description="Basic and acidic residues" evidence="1">
    <location>
        <begin position="122"/>
        <end position="137"/>
    </location>
</feature>
<proteinExistence type="predicted"/>
<comment type="caution">
    <text evidence="2">The sequence shown here is derived from an EMBL/GenBank/DDBJ whole genome shotgun (WGS) entry which is preliminary data.</text>
</comment>
<protein>
    <recommendedName>
        <fullName evidence="4">C2H2-type domain-containing protein</fullName>
    </recommendedName>
</protein>
<dbReference type="EMBL" id="JAAAIM010000110">
    <property type="protein sequence ID" value="KAG0294680.1"/>
    <property type="molecule type" value="Genomic_DNA"/>
</dbReference>
<sequence>MAQCSSYHDHPPRCEHCPEAKFTSLAMLSTHYFSKRHLARVRKKQQSHNQDQAPQTDTEDQVIQSGPTPPTEEVPPISAANNGSSHDVIKENIAAASENIPTTQGQPEARPGKNATQRKRKQERDRKKVRARLEKRCKSSQGFMDQSVEGQVETKEDEATVSTSNELLEDAQRTSPMEDDDRSTTKGDIKAPLAHTNSSSPPVTGSDIVASPTVGVLPSTSNTTLPQQLQQQHWHCSICGSCWRQEKAWMGHLLSAQHLRHTLATMQKIAPDTRPYGRVDVMASTDPFGWGTGAGVVEEEEEDSDEGDSDDDNGSNVEGKALENDEDDDMDMSD</sequence>
<organism evidence="2 3">
    <name type="scientific">Linnemannia gamsii</name>
    <dbReference type="NCBI Taxonomy" id="64522"/>
    <lineage>
        <taxon>Eukaryota</taxon>
        <taxon>Fungi</taxon>
        <taxon>Fungi incertae sedis</taxon>
        <taxon>Mucoromycota</taxon>
        <taxon>Mortierellomycotina</taxon>
        <taxon>Mortierellomycetes</taxon>
        <taxon>Mortierellales</taxon>
        <taxon>Mortierellaceae</taxon>
        <taxon>Linnemannia</taxon>
    </lineage>
</organism>
<feature type="compositionally biased region" description="Acidic residues" evidence="1">
    <location>
        <begin position="324"/>
        <end position="334"/>
    </location>
</feature>
<evidence type="ECO:0000313" key="2">
    <source>
        <dbReference type="EMBL" id="KAG0294680.1"/>
    </source>
</evidence>
<feature type="region of interest" description="Disordered" evidence="1">
    <location>
        <begin position="287"/>
        <end position="334"/>
    </location>
</feature>
<keyword evidence="3" id="KW-1185">Reference proteome</keyword>
<feature type="compositionally biased region" description="Polar residues" evidence="1">
    <location>
        <begin position="47"/>
        <end position="66"/>
    </location>
</feature>
<name>A0ABQ7KB26_9FUNG</name>
<feature type="region of interest" description="Disordered" evidence="1">
    <location>
        <begin position="40"/>
        <end position="84"/>
    </location>
</feature>
<dbReference type="Proteomes" id="UP001194696">
    <property type="component" value="Unassembled WGS sequence"/>
</dbReference>